<accession>A0A167WM93</accession>
<dbReference type="PANTHER" id="PTHR42877">
    <property type="entry name" value="L-ORNITHINE N(5)-MONOOXYGENASE-RELATED"/>
    <property type="match status" value="1"/>
</dbReference>
<organism evidence="2 3">
    <name type="scientific">Athelia psychrophila</name>
    <dbReference type="NCBI Taxonomy" id="1759441"/>
    <lineage>
        <taxon>Eukaryota</taxon>
        <taxon>Fungi</taxon>
        <taxon>Dikarya</taxon>
        <taxon>Basidiomycota</taxon>
        <taxon>Agaricomycotina</taxon>
        <taxon>Agaricomycetes</taxon>
        <taxon>Agaricomycetidae</taxon>
        <taxon>Atheliales</taxon>
        <taxon>Atheliaceae</taxon>
        <taxon>Athelia</taxon>
    </lineage>
</organism>
<evidence type="ECO:0000313" key="2">
    <source>
        <dbReference type="EMBL" id="KZP06262.1"/>
    </source>
</evidence>
<comment type="similarity">
    <text evidence="1">Belongs to the FAD-binding monooxygenase family.</text>
</comment>
<evidence type="ECO:0000313" key="3">
    <source>
        <dbReference type="Proteomes" id="UP000076532"/>
    </source>
</evidence>
<gene>
    <name evidence="2" type="ORF">FIBSPDRAFT_1053627</name>
</gene>
<proteinExistence type="inferred from homology"/>
<evidence type="ECO:0000256" key="1">
    <source>
        <dbReference type="ARBA" id="ARBA00010139"/>
    </source>
</evidence>
<reference evidence="2 3" key="1">
    <citation type="journal article" date="2016" name="Mol. Biol. Evol.">
        <title>Comparative Genomics of Early-Diverging Mushroom-Forming Fungi Provides Insights into the Origins of Lignocellulose Decay Capabilities.</title>
        <authorList>
            <person name="Nagy L.G."/>
            <person name="Riley R."/>
            <person name="Tritt A."/>
            <person name="Adam C."/>
            <person name="Daum C."/>
            <person name="Floudas D."/>
            <person name="Sun H."/>
            <person name="Yadav J.S."/>
            <person name="Pangilinan J."/>
            <person name="Larsson K.H."/>
            <person name="Matsuura K."/>
            <person name="Barry K."/>
            <person name="Labutti K."/>
            <person name="Kuo R."/>
            <person name="Ohm R.A."/>
            <person name="Bhattacharya S.S."/>
            <person name="Shirouzu T."/>
            <person name="Yoshinaga Y."/>
            <person name="Martin F.M."/>
            <person name="Grigoriev I.V."/>
            <person name="Hibbett D.S."/>
        </authorList>
    </citation>
    <scope>NUCLEOTIDE SEQUENCE [LARGE SCALE GENOMIC DNA]</scope>
    <source>
        <strain evidence="2 3">CBS 109695</strain>
    </source>
</reference>
<sequence>MEVQAQYILKIIAPAPYGAASSFSVTPTTCDAYNARIQRRLEGLVLMRCVSWYRAEGGTGKVTSVFSGPVTLFWWWMRKPVWGDYEVVKRGEVQEGREEEEGGEVVGIPALVVAPVGLSQLRGSGVWGEDDG</sequence>
<dbReference type="STRING" id="436010.A0A167WM93"/>
<protein>
    <submittedName>
        <fullName evidence="2">Uncharacterized protein</fullName>
    </submittedName>
</protein>
<name>A0A167WM93_9AGAM</name>
<dbReference type="OrthoDB" id="74360at2759"/>
<dbReference type="PANTHER" id="PTHR42877:SF5">
    <property type="entry name" value="L-ORNITHINE N(5)-MONOOXYGENASE-RELATED"/>
    <property type="match status" value="1"/>
</dbReference>
<keyword evidence="3" id="KW-1185">Reference proteome</keyword>
<dbReference type="InterPro" id="IPR036188">
    <property type="entry name" value="FAD/NAD-bd_sf"/>
</dbReference>
<dbReference type="Gene3D" id="3.50.50.60">
    <property type="entry name" value="FAD/NAD(P)-binding domain"/>
    <property type="match status" value="1"/>
</dbReference>
<dbReference type="InterPro" id="IPR051209">
    <property type="entry name" value="FAD-bind_Monooxygenase_sf"/>
</dbReference>
<dbReference type="AlphaFoldDB" id="A0A167WM93"/>
<dbReference type="EMBL" id="KV417796">
    <property type="protein sequence ID" value="KZP06262.1"/>
    <property type="molecule type" value="Genomic_DNA"/>
</dbReference>
<dbReference type="Proteomes" id="UP000076532">
    <property type="component" value="Unassembled WGS sequence"/>
</dbReference>